<dbReference type="Proteomes" id="UP000799776">
    <property type="component" value="Unassembled WGS sequence"/>
</dbReference>
<evidence type="ECO:0000256" key="2">
    <source>
        <dbReference type="ARBA" id="ARBA00008974"/>
    </source>
</evidence>
<gene>
    <name evidence="10" type="ORF">K490DRAFT_46390</name>
</gene>
<sequence length="496" mass="53276">MRAEAVASPSLSSPQEETSTTGLGSRIGALLPKLTSLGVEVRGIAPVPVEEQTKTQYHNMLFLWLAMICNLLPIVTGMSGTLSYGMSLRDASLTIIFFSLLCYLPTAYIGTLGPKTGMRQMVQARYSFGLYPVTIVVLLNMMSVVGFTIIAGIIAGQTLSAVSDGKMSVSVGIVLTFLIGLCTSFCGYNVIHTYNRWSWIMVLICFIIAAGCGGANLSQRIETAPAGAPLVLDFGCLIAGFSIAFAGIMSDYSVYYKPSAPAKRIFWYIYIGQTVPTILLMILGAAIGAAVPAIPAWSTANTRFSTGGVLVAMLSPAGGFGKFIAVLLAFSLIGNVSASMYTVTLNWQILIPWFVHLPRVIFSVVTTGVMIPVAITAAENFYDSLENFLGVVSYWYNRPGAFSAIIIIEHLYFRRGDPATYDRSIWKSASELPTGLAAIAAGALSFALVIPSMDETWYIGPIAKHTGDIGFETSFALAGLLYVPLRSLEIRLQGRL</sequence>
<keyword evidence="3 7" id="KW-0813">Transport</keyword>
<organism evidence="10 11">
    <name type="scientific">Saccharata proteae CBS 121410</name>
    <dbReference type="NCBI Taxonomy" id="1314787"/>
    <lineage>
        <taxon>Eukaryota</taxon>
        <taxon>Fungi</taxon>
        <taxon>Dikarya</taxon>
        <taxon>Ascomycota</taxon>
        <taxon>Pezizomycotina</taxon>
        <taxon>Dothideomycetes</taxon>
        <taxon>Dothideomycetes incertae sedis</taxon>
        <taxon>Botryosphaeriales</taxon>
        <taxon>Saccharataceae</taxon>
        <taxon>Saccharata</taxon>
    </lineage>
</organism>
<evidence type="ECO:0000313" key="11">
    <source>
        <dbReference type="Proteomes" id="UP000799776"/>
    </source>
</evidence>
<dbReference type="GO" id="GO:0022857">
    <property type="term" value="F:transmembrane transporter activity"/>
    <property type="evidence" value="ECO:0007669"/>
    <property type="project" value="InterPro"/>
</dbReference>
<feature type="transmembrane region" description="Helical" evidence="9">
    <location>
        <begin position="130"/>
        <end position="155"/>
    </location>
</feature>
<feature type="transmembrane region" description="Helical" evidence="9">
    <location>
        <begin position="230"/>
        <end position="248"/>
    </location>
</feature>
<name>A0A9P4HT87_9PEZI</name>
<feature type="transmembrane region" description="Helical" evidence="9">
    <location>
        <begin position="91"/>
        <end position="110"/>
    </location>
</feature>
<evidence type="ECO:0000256" key="5">
    <source>
        <dbReference type="ARBA" id="ARBA00022989"/>
    </source>
</evidence>
<comment type="caution">
    <text evidence="10">The sequence shown here is derived from an EMBL/GenBank/DDBJ whole genome shotgun (WGS) entry which is preliminary data.</text>
</comment>
<evidence type="ECO:0000256" key="7">
    <source>
        <dbReference type="PIRNR" id="PIRNR002744"/>
    </source>
</evidence>
<feature type="transmembrane region" description="Helical" evidence="9">
    <location>
        <begin position="394"/>
        <end position="413"/>
    </location>
</feature>
<proteinExistence type="inferred from homology"/>
<feature type="transmembrane region" description="Helical" evidence="9">
    <location>
        <begin position="197"/>
        <end position="218"/>
    </location>
</feature>
<reference evidence="10" key="1">
    <citation type="journal article" date="2020" name="Stud. Mycol.">
        <title>101 Dothideomycetes genomes: a test case for predicting lifestyles and emergence of pathogens.</title>
        <authorList>
            <person name="Haridas S."/>
            <person name="Albert R."/>
            <person name="Binder M."/>
            <person name="Bloem J."/>
            <person name="Labutti K."/>
            <person name="Salamov A."/>
            <person name="Andreopoulos B."/>
            <person name="Baker S."/>
            <person name="Barry K."/>
            <person name="Bills G."/>
            <person name="Bluhm B."/>
            <person name="Cannon C."/>
            <person name="Castanera R."/>
            <person name="Culley D."/>
            <person name="Daum C."/>
            <person name="Ezra D."/>
            <person name="Gonzalez J."/>
            <person name="Henrissat B."/>
            <person name="Kuo A."/>
            <person name="Liang C."/>
            <person name="Lipzen A."/>
            <person name="Lutzoni F."/>
            <person name="Magnuson J."/>
            <person name="Mondo S."/>
            <person name="Nolan M."/>
            <person name="Ohm R."/>
            <person name="Pangilinan J."/>
            <person name="Park H.-J."/>
            <person name="Ramirez L."/>
            <person name="Alfaro M."/>
            <person name="Sun H."/>
            <person name="Tritt A."/>
            <person name="Yoshinaga Y."/>
            <person name="Zwiers L.-H."/>
            <person name="Turgeon B."/>
            <person name="Goodwin S."/>
            <person name="Spatafora J."/>
            <person name="Crous P."/>
            <person name="Grigoriev I."/>
        </authorList>
    </citation>
    <scope>NUCLEOTIDE SEQUENCE</scope>
    <source>
        <strain evidence="10">CBS 121410</strain>
    </source>
</reference>
<dbReference type="PANTHER" id="PTHR31806:SF5">
    <property type="entry name" value="PURINE-CYTOSINE PERMEASE FCY21"/>
    <property type="match status" value="1"/>
</dbReference>
<keyword evidence="4 9" id="KW-0812">Transmembrane</keyword>
<feature type="transmembrane region" description="Helical" evidence="9">
    <location>
        <begin position="465"/>
        <end position="485"/>
    </location>
</feature>
<dbReference type="InterPro" id="IPR001248">
    <property type="entry name" value="Pur-cyt_permease"/>
</dbReference>
<feature type="transmembrane region" description="Helical" evidence="9">
    <location>
        <begin position="360"/>
        <end position="382"/>
    </location>
</feature>
<dbReference type="GO" id="GO:0005886">
    <property type="term" value="C:plasma membrane"/>
    <property type="evidence" value="ECO:0007669"/>
    <property type="project" value="TreeGrafter"/>
</dbReference>
<keyword evidence="5 9" id="KW-1133">Transmembrane helix</keyword>
<dbReference type="Gene3D" id="1.10.4160.10">
    <property type="entry name" value="Hydantoin permease"/>
    <property type="match status" value="1"/>
</dbReference>
<feature type="transmembrane region" description="Helical" evidence="9">
    <location>
        <begin position="309"/>
        <end position="332"/>
    </location>
</feature>
<dbReference type="EMBL" id="ML978730">
    <property type="protein sequence ID" value="KAF2085523.1"/>
    <property type="molecule type" value="Genomic_DNA"/>
</dbReference>
<comment type="similarity">
    <text evidence="2 7">Belongs to the purine-cytosine permease (2.A.39) family.</text>
</comment>
<evidence type="ECO:0000256" key="3">
    <source>
        <dbReference type="ARBA" id="ARBA00022448"/>
    </source>
</evidence>
<dbReference type="PANTHER" id="PTHR31806">
    <property type="entry name" value="PURINE-CYTOSINE PERMEASE FCY2-RELATED"/>
    <property type="match status" value="1"/>
</dbReference>
<keyword evidence="6 7" id="KW-0472">Membrane</keyword>
<feature type="transmembrane region" description="Helical" evidence="9">
    <location>
        <begin position="434"/>
        <end position="453"/>
    </location>
</feature>
<comment type="subcellular location">
    <subcellularLocation>
        <location evidence="1">Membrane</location>
        <topology evidence="1">Multi-pass membrane protein</topology>
    </subcellularLocation>
</comment>
<feature type="transmembrane region" description="Helical" evidence="9">
    <location>
        <begin position="167"/>
        <end position="191"/>
    </location>
</feature>
<protein>
    <submittedName>
        <fullName evidence="10">Purine-cytosine permease FCY22</fullName>
    </submittedName>
</protein>
<evidence type="ECO:0000256" key="9">
    <source>
        <dbReference type="SAM" id="Phobius"/>
    </source>
</evidence>
<dbReference type="InterPro" id="IPR026030">
    <property type="entry name" value="Pur-cyt_permease_Fcy2/21/22"/>
</dbReference>
<feature type="transmembrane region" description="Helical" evidence="9">
    <location>
        <begin position="268"/>
        <end position="297"/>
    </location>
</feature>
<dbReference type="PIRSF" id="PIRSF002744">
    <property type="entry name" value="Pur-cyt_permease"/>
    <property type="match status" value="1"/>
</dbReference>
<dbReference type="Pfam" id="PF02133">
    <property type="entry name" value="Transp_cyt_pur"/>
    <property type="match status" value="1"/>
</dbReference>
<accession>A0A9P4HT87</accession>
<feature type="region of interest" description="Disordered" evidence="8">
    <location>
        <begin position="1"/>
        <end position="23"/>
    </location>
</feature>
<evidence type="ECO:0000256" key="1">
    <source>
        <dbReference type="ARBA" id="ARBA00004141"/>
    </source>
</evidence>
<evidence type="ECO:0000313" key="10">
    <source>
        <dbReference type="EMBL" id="KAF2085523.1"/>
    </source>
</evidence>
<dbReference type="OrthoDB" id="5428495at2759"/>
<feature type="compositionally biased region" description="Polar residues" evidence="8">
    <location>
        <begin position="9"/>
        <end position="23"/>
    </location>
</feature>
<feature type="transmembrane region" description="Helical" evidence="9">
    <location>
        <begin position="61"/>
        <end position="84"/>
    </location>
</feature>
<keyword evidence="11" id="KW-1185">Reference proteome</keyword>
<evidence type="ECO:0000256" key="4">
    <source>
        <dbReference type="ARBA" id="ARBA00022692"/>
    </source>
</evidence>
<evidence type="ECO:0000256" key="8">
    <source>
        <dbReference type="SAM" id="MobiDB-lite"/>
    </source>
</evidence>
<dbReference type="AlphaFoldDB" id="A0A9P4HT87"/>
<evidence type="ECO:0000256" key="6">
    <source>
        <dbReference type="ARBA" id="ARBA00023136"/>
    </source>
</evidence>